<keyword evidence="3" id="KW-1185">Reference proteome</keyword>
<evidence type="ECO:0000313" key="2">
    <source>
        <dbReference type="EMBL" id="KAJ3228243.1"/>
    </source>
</evidence>
<evidence type="ECO:0000313" key="3">
    <source>
        <dbReference type="Proteomes" id="UP001211065"/>
    </source>
</evidence>
<sequence>MSSINEHHDATQDYYSMENQLLRIYTFHTLITSYILFIIYILSILVVEILKYNARNLEDAHYSSNTIKEMLFSHPVQKNNDALLSERPVILYVEDNEKGKEALTEEPVSGDLEHLLSTKNDISEETKESVQRHSFYRIVEDFKEPTTEANDENPDLTLRHTNTLQTTIDENEDENWHDEKLLKMEKYDNYKENWQNVFIIYISTVFLSFAGIFLFSKRSI</sequence>
<reference evidence="2" key="1">
    <citation type="submission" date="2020-05" db="EMBL/GenBank/DDBJ databases">
        <title>Phylogenomic resolution of chytrid fungi.</title>
        <authorList>
            <person name="Stajich J.E."/>
            <person name="Amses K."/>
            <person name="Simmons R."/>
            <person name="Seto K."/>
            <person name="Myers J."/>
            <person name="Bonds A."/>
            <person name="Quandt C.A."/>
            <person name="Barry K."/>
            <person name="Liu P."/>
            <person name="Grigoriev I."/>
            <person name="Longcore J.E."/>
            <person name="James T.Y."/>
        </authorList>
    </citation>
    <scope>NUCLEOTIDE SEQUENCE</scope>
    <source>
        <strain evidence="2">JEL0476</strain>
    </source>
</reference>
<gene>
    <name evidence="2" type="ORF">HK099_005253</name>
</gene>
<accession>A0AAD5UBG2</accession>
<dbReference type="Proteomes" id="UP001211065">
    <property type="component" value="Unassembled WGS sequence"/>
</dbReference>
<keyword evidence="1" id="KW-1133">Transmembrane helix</keyword>
<name>A0AAD5UBG2_9FUNG</name>
<proteinExistence type="predicted"/>
<protein>
    <submittedName>
        <fullName evidence="2">Uncharacterized protein</fullName>
    </submittedName>
</protein>
<dbReference type="AlphaFoldDB" id="A0AAD5UBG2"/>
<feature type="transmembrane region" description="Helical" evidence="1">
    <location>
        <begin position="194"/>
        <end position="215"/>
    </location>
</feature>
<comment type="caution">
    <text evidence="2">The sequence shown here is derived from an EMBL/GenBank/DDBJ whole genome shotgun (WGS) entry which is preliminary data.</text>
</comment>
<evidence type="ECO:0000256" key="1">
    <source>
        <dbReference type="SAM" id="Phobius"/>
    </source>
</evidence>
<organism evidence="2 3">
    <name type="scientific">Clydaea vesicula</name>
    <dbReference type="NCBI Taxonomy" id="447962"/>
    <lineage>
        <taxon>Eukaryota</taxon>
        <taxon>Fungi</taxon>
        <taxon>Fungi incertae sedis</taxon>
        <taxon>Chytridiomycota</taxon>
        <taxon>Chytridiomycota incertae sedis</taxon>
        <taxon>Chytridiomycetes</taxon>
        <taxon>Lobulomycetales</taxon>
        <taxon>Lobulomycetaceae</taxon>
        <taxon>Clydaea</taxon>
    </lineage>
</organism>
<keyword evidence="1" id="KW-0472">Membrane</keyword>
<keyword evidence="1" id="KW-0812">Transmembrane</keyword>
<feature type="transmembrane region" description="Helical" evidence="1">
    <location>
        <begin position="24"/>
        <end position="47"/>
    </location>
</feature>
<dbReference type="EMBL" id="JADGJW010000004">
    <property type="protein sequence ID" value="KAJ3228243.1"/>
    <property type="molecule type" value="Genomic_DNA"/>
</dbReference>